<protein>
    <submittedName>
        <fullName evidence="2">DUF2178 domain-containing protein</fullName>
    </submittedName>
</protein>
<sequence length="139" mass="14882">MTENAASSVPEPLAKRRTYRRLAFGVLMAGVVAGLVLRGAGYPLAGEGVYWLGIVGAIAAYVVSPVPLLDERDTRMEERASRLALTAGAPLFVLGASALRTLNVLDVWTAPAFVWGMGYGFLAVYVLFAAAFAVVWYRT</sequence>
<feature type="transmembrane region" description="Helical" evidence="1">
    <location>
        <begin position="22"/>
        <end position="42"/>
    </location>
</feature>
<dbReference type="InterPro" id="IPR019235">
    <property type="entry name" value="DUF2178_TM"/>
</dbReference>
<evidence type="ECO:0000313" key="2">
    <source>
        <dbReference type="EMBL" id="MFC7234504.1"/>
    </source>
</evidence>
<reference evidence="2 3" key="1">
    <citation type="journal article" date="2019" name="Int. J. Syst. Evol. Microbiol.">
        <title>The Global Catalogue of Microorganisms (GCM) 10K type strain sequencing project: providing services to taxonomists for standard genome sequencing and annotation.</title>
        <authorList>
            <consortium name="The Broad Institute Genomics Platform"/>
            <consortium name="The Broad Institute Genome Sequencing Center for Infectious Disease"/>
            <person name="Wu L."/>
            <person name="Ma J."/>
        </authorList>
    </citation>
    <scope>NUCLEOTIDE SEQUENCE [LARGE SCALE GENOMIC DNA]</scope>
    <source>
        <strain evidence="2 3">DT85</strain>
    </source>
</reference>
<gene>
    <name evidence="2" type="ORF">ACFQJ4_04145</name>
</gene>
<dbReference type="RefSeq" id="WP_276235512.1">
    <property type="nucleotide sequence ID" value="NZ_CP119802.1"/>
</dbReference>
<dbReference type="AlphaFoldDB" id="A0ABD5ZMV3"/>
<keyword evidence="3" id="KW-1185">Reference proteome</keyword>
<keyword evidence="1" id="KW-1133">Transmembrane helix</keyword>
<keyword evidence="1" id="KW-0472">Membrane</keyword>
<keyword evidence="1" id="KW-0812">Transmembrane</keyword>
<dbReference type="GeneID" id="79266172"/>
<dbReference type="EMBL" id="JBHTAP010000001">
    <property type="protein sequence ID" value="MFC7234504.1"/>
    <property type="molecule type" value="Genomic_DNA"/>
</dbReference>
<comment type="caution">
    <text evidence="2">The sequence shown here is derived from an EMBL/GenBank/DDBJ whole genome shotgun (WGS) entry which is preliminary data.</text>
</comment>
<feature type="transmembrane region" description="Helical" evidence="1">
    <location>
        <begin position="112"/>
        <end position="137"/>
    </location>
</feature>
<dbReference type="Pfam" id="PF09946">
    <property type="entry name" value="DUF2178"/>
    <property type="match status" value="1"/>
</dbReference>
<name>A0ABD5ZMV3_9EURY</name>
<feature type="transmembrane region" description="Helical" evidence="1">
    <location>
        <begin position="48"/>
        <end position="69"/>
    </location>
</feature>
<dbReference type="Proteomes" id="UP001596398">
    <property type="component" value="Unassembled WGS sequence"/>
</dbReference>
<accession>A0ABD5ZMV3</accession>
<organism evidence="2 3">
    <name type="scientific">Halosegnis marinus</name>
    <dbReference type="NCBI Taxonomy" id="3034023"/>
    <lineage>
        <taxon>Archaea</taxon>
        <taxon>Methanobacteriati</taxon>
        <taxon>Methanobacteriota</taxon>
        <taxon>Stenosarchaea group</taxon>
        <taxon>Halobacteria</taxon>
        <taxon>Halobacteriales</taxon>
        <taxon>Natronomonadaceae</taxon>
        <taxon>Halosegnis</taxon>
    </lineage>
</organism>
<evidence type="ECO:0000256" key="1">
    <source>
        <dbReference type="SAM" id="Phobius"/>
    </source>
</evidence>
<evidence type="ECO:0000313" key="3">
    <source>
        <dbReference type="Proteomes" id="UP001596398"/>
    </source>
</evidence>
<proteinExistence type="predicted"/>
<feature type="transmembrane region" description="Helical" evidence="1">
    <location>
        <begin position="81"/>
        <end position="100"/>
    </location>
</feature>